<organism evidence="10">
    <name type="scientific">Desulfurivibrio alkaliphilus</name>
    <dbReference type="NCBI Taxonomy" id="427923"/>
    <lineage>
        <taxon>Bacteria</taxon>
        <taxon>Pseudomonadati</taxon>
        <taxon>Thermodesulfobacteriota</taxon>
        <taxon>Desulfobulbia</taxon>
        <taxon>Desulfobulbales</taxon>
        <taxon>Desulfobulbaceae</taxon>
        <taxon>Desulfurivibrio</taxon>
    </lineage>
</organism>
<dbReference type="GO" id="GO:0000155">
    <property type="term" value="F:phosphorelay sensor kinase activity"/>
    <property type="evidence" value="ECO:0007669"/>
    <property type="project" value="InterPro"/>
</dbReference>
<comment type="catalytic activity">
    <reaction evidence="1">
        <text>ATP + protein L-histidine = ADP + protein N-phospho-L-histidine.</text>
        <dbReference type="EC" id="2.7.13.3"/>
    </reaction>
</comment>
<evidence type="ECO:0000256" key="3">
    <source>
        <dbReference type="ARBA" id="ARBA00022553"/>
    </source>
</evidence>
<comment type="caution">
    <text evidence="10">The sequence shown here is derived from an EMBL/GenBank/DDBJ whole genome shotgun (WGS) entry which is preliminary data.</text>
</comment>
<dbReference type="Pfam" id="PF02518">
    <property type="entry name" value="HATPase_c"/>
    <property type="match status" value="1"/>
</dbReference>
<dbReference type="CDD" id="cd00082">
    <property type="entry name" value="HisKA"/>
    <property type="match status" value="1"/>
</dbReference>
<gene>
    <name evidence="10" type="ORF">ENN98_03850</name>
</gene>
<sequence>MAHEILNPLNIIGAIIQLLQMEEEMPERFKPRFAEVMEQIRRATNITNSLRIFSCRHQPEISEVDIHALLDNTLALVRHDLELDNIRVVRKFAPDLPTVAADSDQLAQVFLNLISNARDAMRQSEPRRLTLATSLVEQGVGLAVRDTGCGIPASELSKIFDFFFTTKDPGRGTGMGLAIVHSIVESQGGFIEVSSRLGAGTEFFYCSTQ</sequence>
<accession>A0A7C2XVB8</accession>
<protein>
    <recommendedName>
        <fullName evidence="2">histidine kinase</fullName>
        <ecNumber evidence="2">2.7.13.3</ecNumber>
    </recommendedName>
</protein>
<dbReference type="EMBL" id="DSDS01000089">
    <property type="protein sequence ID" value="HET97818.1"/>
    <property type="molecule type" value="Genomic_DNA"/>
</dbReference>
<dbReference type="InterPro" id="IPR003661">
    <property type="entry name" value="HisK_dim/P_dom"/>
</dbReference>
<dbReference type="InterPro" id="IPR004358">
    <property type="entry name" value="Sig_transdc_His_kin-like_C"/>
</dbReference>
<keyword evidence="3" id="KW-0597">Phosphoprotein</keyword>
<dbReference type="InterPro" id="IPR005467">
    <property type="entry name" value="His_kinase_dom"/>
</dbReference>
<dbReference type="PRINTS" id="PR00344">
    <property type="entry name" value="BCTRLSENSOR"/>
</dbReference>
<proteinExistence type="predicted"/>
<keyword evidence="6" id="KW-0418">Kinase</keyword>
<evidence type="ECO:0000256" key="6">
    <source>
        <dbReference type="ARBA" id="ARBA00022777"/>
    </source>
</evidence>
<dbReference type="GO" id="GO:0005524">
    <property type="term" value="F:ATP binding"/>
    <property type="evidence" value="ECO:0007669"/>
    <property type="project" value="UniProtKB-KW"/>
</dbReference>
<evidence type="ECO:0000256" key="8">
    <source>
        <dbReference type="ARBA" id="ARBA00023012"/>
    </source>
</evidence>
<dbReference type="InterPro" id="IPR036890">
    <property type="entry name" value="HATPase_C_sf"/>
</dbReference>
<dbReference type="SMART" id="SM00387">
    <property type="entry name" value="HATPase_c"/>
    <property type="match status" value="1"/>
</dbReference>
<name>A0A7C2XVB8_9BACT</name>
<evidence type="ECO:0000256" key="4">
    <source>
        <dbReference type="ARBA" id="ARBA00022679"/>
    </source>
</evidence>
<dbReference type="Gene3D" id="3.30.565.10">
    <property type="entry name" value="Histidine kinase-like ATPase, C-terminal domain"/>
    <property type="match status" value="1"/>
</dbReference>
<dbReference type="Proteomes" id="UP000885986">
    <property type="component" value="Unassembled WGS sequence"/>
</dbReference>
<keyword evidence="8" id="KW-0902">Two-component regulatory system</keyword>
<evidence type="ECO:0000256" key="5">
    <source>
        <dbReference type="ARBA" id="ARBA00022741"/>
    </source>
</evidence>
<evidence type="ECO:0000256" key="1">
    <source>
        <dbReference type="ARBA" id="ARBA00000085"/>
    </source>
</evidence>
<dbReference type="PROSITE" id="PS50109">
    <property type="entry name" value="HIS_KIN"/>
    <property type="match status" value="1"/>
</dbReference>
<feature type="domain" description="Histidine kinase" evidence="9">
    <location>
        <begin position="1"/>
        <end position="203"/>
    </location>
</feature>
<dbReference type="PANTHER" id="PTHR43065:SF10">
    <property type="entry name" value="PEROXIDE STRESS-ACTIVATED HISTIDINE KINASE MAK3"/>
    <property type="match status" value="1"/>
</dbReference>
<dbReference type="Gene3D" id="1.10.287.130">
    <property type="match status" value="1"/>
</dbReference>
<dbReference type="SUPFAM" id="SSF47384">
    <property type="entry name" value="Homodimeric domain of signal transducing histidine kinase"/>
    <property type="match status" value="1"/>
</dbReference>
<dbReference type="SUPFAM" id="SSF55874">
    <property type="entry name" value="ATPase domain of HSP90 chaperone/DNA topoisomerase II/histidine kinase"/>
    <property type="match status" value="1"/>
</dbReference>
<dbReference type="PANTHER" id="PTHR43065">
    <property type="entry name" value="SENSOR HISTIDINE KINASE"/>
    <property type="match status" value="1"/>
</dbReference>
<dbReference type="Pfam" id="PF00512">
    <property type="entry name" value="HisKA"/>
    <property type="match status" value="1"/>
</dbReference>
<keyword evidence="4" id="KW-0808">Transferase</keyword>
<dbReference type="InterPro" id="IPR003594">
    <property type="entry name" value="HATPase_dom"/>
</dbReference>
<dbReference type="EC" id="2.7.13.3" evidence="2"/>
<keyword evidence="5" id="KW-0547">Nucleotide-binding</keyword>
<dbReference type="AlphaFoldDB" id="A0A7C2XVB8"/>
<evidence type="ECO:0000259" key="9">
    <source>
        <dbReference type="PROSITE" id="PS50109"/>
    </source>
</evidence>
<evidence type="ECO:0000256" key="7">
    <source>
        <dbReference type="ARBA" id="ARBA00022840"/>
    </source>
</evidence>
<evidence type="ECO:0000256" key="2">
    <source>
        <dbReference type="ARBA" id="ARBA00012438"/>
    </source>
</evidence>
<evidence type="ECO:0000313" key="10">
    <source>
        <dbReference type="EMBL" id="HET97818.1"/>
    </source>
</evidence>
<keyword evidence="7" id="KW-0067">ATP-binding</keyword>
<reference evidence="10" key="1">
    <citation type="journal article" date="2020" name="mSystems">
        <title>Genome- and Community-Level Interaction Insights into Carbon Utilization and Element Cycling Functions of Hydrothermarchaeota in Hydrothermal Sediment.</title>
        <authorList>
            <person name="Zhou Z."/>
            <person name="Liu Y."/>
            <person name="Xu W."/>
            <person name="Pan J."/>
            <person name="Luo Z.H."/>
            <person name="Li M."/>
        </authorList>
    </citation>
    <scope>NUCLEOTIDE SEQUENCE [LARGE SCALE GENOMIC DNA]</scope>
    <source>
        <strain evidence="10">SpSt-1224</strain>
    </source>
</reference>
<dbReference type="InterPro" id="IPR036097">
    <property type="entry name" value="HisK_dim/P_sf"/>
</dbReference>